<evidence type="ECO:0000256" key="1">
    <source>
        <dbReference type="SAM" id="Phobius"/>
    </source>
</evidence>
<feature type="domain" description="F-box protein AT5G49610-like beta-propeller" evidence="3">
    <location>
        <begin position="115"/>
        <end position="387"/>
    </location>
</feature>
<reference evidence="4" key="2">
    <citation type="submission" date="2020-10" db="EMBL/GenBank/DDBJ databases">
        <authorList>
            <person name="Cooper E.A."/>
            <person name="Brenton Z.W."/>
            <person name="Flinn B.S."/>
            <person name="Jenkins J."/>
            <person name="Shu S."/>
            <person name="Flowers D."/>
            <person name="Luo F."/>
            <person name="Wang Y."/>
            <person name="Xia P."/>
            <person name="Barry K."/>
            <person name="Daum C."/>
            <person name="Lipzen A."/>
            <person name="Yoshinaga Y."/>
            <person name="Schmutz J."/>
            <person name="Saski C."/>
            <person name="Vermerris W."/>
            <person name="Kresovich S."/>
        </authorList>
    </citation>
    <scope>NUCLEOTIDE SEQUENCE</scope>
</reference>
<sequence>MAPPWSPPELNDDLTEEILLRVAPDKPAHLSRASLVCKRWHRIISDPGFLRRYRAFHGRAPLLGFFYNLNFPAPFSDMVFDFPSPSSRFVATTASSPLLHAAHDDDGDRRVSWALDCRHGRVLFEKADSRGLAVWDPIADDWTDLPPPGIQYASYSAAVLCDVAGCADHRDCRGGRFLVVCIGCDVMSPTETAYACVYSSEDRAGQVPVSDGSGRRCCSFDGMRPALIGDGIYCAVRGGYYILKYDLVERRFDWINMPNRFGEVSLYLDRRNPVLMQNEDGSLGLAGMRGSRLYLWSRRWNNNPEEGDDAGWVQRRVVKLRKLLPLDIKYFIKANVIGFAEGVGVFFISTNAGVFTLDLKSRRVMKVSRHPGKKYRNVVPFISFFTPGMCYDTGFVIPFRFCFDSFASIHACVLECVKVRGTY</sequence>
<dbReference type="PANTHER" id="PTHR32133">
    <property type="entry name" value="OS07G0120400 PROTEIN"/>
    <property type="match status" value="1"/>
</dbReference>
<dbReference type="SUPFAM" id="SSF81383">
    <property type="entry name" value="F-box domain"/>
    <property type="match status" value="1"/>
</dbReference>
<feature type="domain" description="F-box" evidence="2">
    <location>
        <begin position="17"/>
        <end position="52"/>
    </location>
</feature>
<accession>A0A921RKN6</accession>
<evidence type="ECO:0008006" key="6">
    <source>
        <dbReference type="Google" id="ProtNLM"/>
    </source>
</evidence>
<dbReference type="InterPro" id="IPR056594">
    <property type="entry name" value="AT5G49610-like_b-prop"/>
</dbReference>
<gene>
    <name evidence="4" type="ORF">BDA96_02G019700</name>
</gene>
<keyword evidence="1" id="KW-0812">Transmembrane</keyword>
<dbReference type="Pfam" id="PF12937">
    <property type="entry name" value="F-box-like"/>
    <property type="match status" value="1"/>
</dbReference>
<dbReference type="Gene3D" id="1.20.1280.50">
    <property type="match status" value="1"/>
</dbReference>
<protein>
    <recommendedName>
        <fullName evidence="6">F-box domain-containing protein</fullName>
    </recommendedName>
</protein>
<dbReference type="EMBL" id="CM027681">
    <property type="protein sequence ID" value="KAG0541475.1"/>
    <property type="molecule type" value="Genomic_DNA"/>
</dbReference>
<reference evidence="4" key="1">
    <citation type="journal article" date="2019" name="BMC Genomics">
        <title>A new reference genome for Sorghum bicolor reveals high levels of sequence similarity between sweet and grain genotypes: implications for the genetics of sugar metabolism.</title>
        <authorList>
            <person name="Cooper E.A."/>
            <person name="Brenton Z.W."/>
            <person name="Flinn B.S."/>
            <person name="Jenkins J."/>
            <person name="Shu S."/>
            <person name="Flowers D."/>
            <person name="Luo F."/>
            <person name="Wang Y."/>
            <person name="Xia P."/>
            <person name="Barry K."/>
            <person name="Daum C."/>
            <person name="Lipzen A."/>
            <person name="Yoshinaga Y."/>
            <person name="Schmutz J."/>
            <person name="Saski C."/>
            <person name="Vermerris W."/>
            <person name="Kresovich S."/>
        </authorList>
    </citation>
    <scope>NUCLEOTIDE SEQUENCE</scope>
</reference>
<dbReference type="PANTHER" id="PTHR32133:SF291">
    <property type="entry name" value="F-BOX DOMAIN-CONTAINING PROTEIN"/>
    <property type="match status" value="1"/>
</dbReference>
<comment type="caution">
    <text evidence="4">The sequence shown here is derived from an EMBL/GenBank/DDBJ whole genome shotgun (WGS) entry which is preliminary data.</text>
</comment>
<keyword evidence="1" id="KW-1133">Transmembrane helix</keyword>
<feature type="transmembrane region" description="Helical" evidence="1">
    <location>
        <begin position="336"/>
        <end position="357"/>
    </location>
</feature>
<dbReference type="Pfam" id="PF23635">
    <property type="entry name" value="Beta-prop_AT5G49610-like"/>
    <property type="match status" value="1"/>
</dbReference>
<evidence type="ECO:0000259" key="3">
    <source>
        <dbReference type="Pfam" id="PF23635"/>
    </source>
</evidence>
<dbReference type="Proteomes" id="UP000807115">
    <property type="component" value="Chromosome 2"/>
</dbReference>
<organism evidence="4 5">
    <name type="scientific">Sorghum bicolor</name>
    <name type="common">Sorghum</name>
    <name type="synonym">Sorghum vulgare</name>
    <dbReference type="NCBI Taxonomy" id="4558"/>
    <lineage>
        <taxon>Eukaryota</taxon>
        <taxon>Viridiplantae</taxon>
        <taxon>Streptophyta</taxon>
        <taxon>Embryophyta</taxon>
        <taxon>Tracheophyta</taxon>
        <taxon>Spermatophyta</taxon>
        <taxon>Magnoliopsida</taxon>
        <taxon>Liliopsida</taxon>
        <taxon>Poales</taxon>
        <taxon>Poaceae</taxon>
        <taxon>PACMAD clade</taxon>
        <taxon>Panicoideae</taxon>
        <taxon>Andropogonodae</taxon>
        <taxon>Andropogoneae</taxon>
        <taxon>Sorghinae</taxon>
        <taxon>Sorghum</taxon>
    </lineage>
</organism>
<feature type="transmembrane region" description="Helical" evidence="1">
    <location>
        <begin position="378"/>
        <end position="399"/>
    </location>
</feature>
<dbReference type="InterPro" id="IPR036047">
    <property type="entry name" value="F-box-like_dom_sf"/>
</dbReference>
<dbReference type="AlphaFoldDB" id="A0A921RKN6"/>
<evidence type="ECO:0000259" key="2">
    <source>
        <dbReference type="Pfam" id="PF12937"/>
    </source>
</evidence>
<proteinExistence type="predicted"/>
<evidence type="ECO:0000313" key="5">
    <source>
        <dbReference type="Proteomes" id="UP000807115"/>
    </source>
</evidence>
<name>A0A921RKN6_SORBI</name>
<evidence type="ECO:0000313" key="4">
    <source>
        <dbReference type="EMBL" id="KAG0541475.1"/>
    </source>
</evidence>
<dbReference type="InterPro" id="IPR001810">
    <property type="entry name" value="F-box_dom"/>
</dbReference>
<keyword evidence="1" id="KW-0472">Membrane</keyword>